<evidence type="ECO:0000313" key="1">
    <source>
        <dbReference type="EMBL" id="USW53975.1"/>
    </source>
</evidence>
<dbReference type="EMBL" id="CP099422">
    <property type="protein sequence ID" value="USW53975.1"/>
    <property type="molecule type" value="Genomic_DNA"/>
</dbReference>
<dbReference type="Proteomes" id="UP001056384">
    <property type="component" value="Chromosome 5"/>
</dbReference>
<name>A0A9Q9ARV9_9PEZI</name>
<reference evidence="1" key="1">
    <citation type="submission" date="2022-06" db="EMBL/GenBank/DDBJ databases">
        <title>Complete genome sequences of two strains of the flax pathogen Septoria linicola.</title>
        <authorList>
            <person name="Lapalu N."/>
            <person name="Simon A."/>
            <person name="Demenou B."/>
            <person name="Paumier D."/>
            <person name="Guillot M.-P."/>
            <person name="Gout L."/>
            <person name="Valade R."/>
        </authorList>
    </citation>
    <scope>NUCLEOTIDE SEQUENCE</scope>
    <source>
        <strain evidence="1">SE15195</strain>
    </source>
</reference>
<evidence type="ECO:0000313" key="2">
    <source>
        <dbReference type="Proteomes" id="UP001056384"/>
    </source>
</evidence>
<organism evidence="1 2">
    <name type="scientific">Septoria linicola</name>
    <dbReference type="NCBI Taxonomy" id="215465"/>
    <lineage>
        <taxon>Eukaryota</taxon>
        <taxon>Fungi</taxon>
        <taxon>Dikarya</taxon>
        <taxon>Ascomycota</taxon>
        <taxon>Pezizomycotina</taxon>
        <taxon>Dothideomycetes</taxon>
        <taxon>Dothideomycetidae</taxon>
        <taxon>Mycosphaerellales</taxon>
        <taxon>Mycosphaerellaceae</taxon>
        <taxon>Septoria</taxon>
    </lineage>
</organism>
<gene>
    <name evidence="1" type="ORF">Slin15195_G072940</name>
</gene>
<keyword evidence="2" id="KW-1185">Reference proteome</keyword>
<accession>A0A9Q9ARV9</accession>
<protein>
    <submittedName>
        <fullName evidence="1">Uncharacterized protein</fullName>
    </submittedName>
</protein>
<sequence>MASHSHLFKFQIRDPLPSGMTRDDKRQTPAYFWDLIHEISASAATLPGTPNGDRH</sequence>
<proteinExistence type="predicted"/>
<dbReference type="AlphaFoldDB" id="A0A9Q9ARV9"/>